<evidence type="ECO:0000256" key="11">
    <source>
        <dbReference type="ARBA" id="ARBA00023157"/>
    </source>
</evidence>
<dbReference type="GO" id="GO:0004521">
    <property type="term" value="F:RNA endonuclease activity"/>
    <property type="evidence" value="ECO:0007669"/>
    <property type="project" value="TreeGrafter"/>
</dbReference>
<evidence type="ECO:0000256" key="10">
    <source>
        <dbReference type="ARBA" id="ARBA00023128"/>
    </source>
</evidence>
<dbReference type="GO" id="GO:0005634">
    <property type="term" value="C:nucleus"/>
    <property type="evidence" value="ECO:0007669"/>
    <property type="project" value="TreeGrafter"/>
</dbReference>
<feature type="domain" description="ENPP1-3/EXOG-like endonuclease/phosphodiesterase" evidence="16">
    <location>
        <begin position="90"/>
        <end position="300"/>
    </location>
</feature>
<dbReference type="InterPro" id="IPR001604">
    <property type="entry name" value="Endo_G_ENPP1-like_dom"/>
</dbReference>
<dbReference type="CDD" id="cd00091">
    <property type="entry name" value="NUC"/>
    <property type="match status" value="1"/>
</dbReference>
<dbReference type="GO" id="GO:0000014">
    <property type="term" value="F:single-stranded DNA endodeoxyribonuclease activity"/>
    <property type="evidence" value="ECO:0007669"/>
    <property type="project" value="TreeGrafter"/>
</dbReference>
<dbReference type="InterPro" id="IPR040255">
    <property type="entry name" value="Non-specific_endonuclease"/>
</dbReference>
<dbReference type="InterPro" id="IPR018524">
    <property type="entry name" value="DNA/RNA_endonuclease_AS"/>
</dbReference>
<feature type="domain" description="DNA/RNA non-specific endonuclease/pyrophosphatase/phosphodiesterase" evidence="17">
    <location>
        <begin position="89"/>
        <end position="300"/>
    </location>
</feature>
<dbReference type="InterPro" id="IPR044929">
    <property type="entry name" value="DNA/RNA_non-sp_Endonuclease_sf"/>
</dbReference>
<keyword evidence="6 14" id="KW-0255">Endonuclease</keyword>
<dbReference type="GeneID" id="110978347"/>
<evidence type="ECO:0000256" key="8">
    <source>
        <dbReference type="ARBA" id="ARBA00022842"/>
    </source>
</evidence>
<evidence type="ECO:0000256" key="13">
    <source>
        <dbReference type="PIRSR" id="PIRSR640255-2"/>
    </source>
</evidence>
<keyword evidence="8" id="KW-0460">Magnesium</keyword>
<dbReference type="AlphaFoldDB" id="A0A8B7Y6Y5"/>
<dbReference type="GO" id="GO:0006309">
    <property type="term" value="P:apoptotic DNA fragmentation"/>
    <property type="evidence" value="ECO:0007669"/>
    <property type="project" value="TreeGrafter"/>
</dbReference>
<dbReference type="GO" id="GO:0005743">
    <property type="term" value="C:mitochondrial inner membrane"/>
    <property type="evidence" value="ECO:0007669"/>
    <property type="project" value="TreeGrafter"/>
</dbReference>
<name>A0A8B7Y6Y5_ACAPL</name>
<dbReference type="Proteomes" id="UP000694845">
    <property type="component" value="Unplaced"/>
</dbReference>
<comment type="similarity">
    <text evidence="3 14">Belongs to the DNA/RNA non-specific endonuclease family.</text>
</comment>
<evidence type="ECO:0000256" key="9">
    <source>
        <dbReference type="ARBA" id="ARBA00022946"/>
    </source>
</evidence>
<dbReference type="RefSeq" id="XP_022088975.1">
    <property type="nucleotide sequence ID" value="XM_022233283.1"/>
</dbReference>
<keyword evidence="7 14" id="KW-0378">Hydrolase</keyword>
<dbReference type="PROSITE" id="PS01070">
    <property type="entry name" value="NUCLEASE_NON_SPEC"/>
    <property type="match status" value="1"/>
</dbReference>
<dbReference type="EC" id="3.1.30.-" evidence="14"/>
<evidence type="ECO:0000313" key="20">
    <source>
        <dbReference type="RefSeq" id="XP_022088975.1"/>
    </source>
</evidence>
<dbReference type="InterPro" id="IPR020821">
    <property type="entry name" value="ENPP1-3/EXOG-like_nuc-like"/>
</dbReference>
<reference evidence="19 20" key="1">
    <citation type="submission" date="2025-04" db="UniProtKB">
        <authorList>
            <consortium name="RefSeq"/>
        </authorList>
    </citation>
    <scope>IDENTIFICATION</scope>
</reference>
<keyword evidence="5 13" id="KW-0479">Metal-binding</keyword>
<dbReference type="KEGG" id="aplc:110978347"/>
<dbReference type="GO" id="GO:0003676">
    <property type="term" value="F:nucleic acid binding"/>
    <property type="evidence" value="ECO:0007669"/>
    <property type="project" value="InterPro"/>
</dbReference>
<dbReference type="Gene3D" id="3.40.570.10">
    <property type="entry name" value="Extracellular Endonuclease, subunit A"/>
    <property type="match status" value="1"/>
</dbReference>
<feature type="region of interest" description="Disordered" evidence="15">
    <location>
        <begin position="57"/>
        <end position="81"/>
    </location>
</feature>
<dbReference type="SMART" id="SM00477">
    <property type="entry name" value="NUC"/>
    <property type="match status" value="1"/>
</dbReference>
<evidence type="ECO:0000256" key="14">
    <source>
        <dbReference type="RuleBase" id="RU366055"/>
    </source>
</evidence>
<keyword evidence="4 14" id="KW-0540">Nuclease</keyword>
<evidence type="ECO:0000259" key="16">
    <source>
        <dbReference type="SMART" id="SM00477"/>
    </source>
</evidence>
<evidence type="ECO:0000313" key="18">
    <source>
        <dbReference type="Proteomes" id="UP000694845"/>
    </source>
</evidence>
<dbReference type="RefSeq" id="XP_022088974.1">
    <property type="nucleotide sequence ID" value="XM_022233282.1"/>
</dbReference>
<evidence type="ECO:0000256" key="3">
    <source>
        <dbReference type="ARBA" id="ARBA00010052"/>
    </source>
</evidence>
<evidence type="ECO:0000256" key="15">
    <source>
        <dbReference type="SAM" id="MobiDB-lite"/>
    </source>
</evidence>
<organism evidence="18 19">
    <name type="scientific">Acanthaster planci</name>
    <name type="common">Crown-of-thorns starfish</name>
    <dbReference type="NCBI Taxonomy" id="133434"/>
    <lineage>
        <taxon>Eukaryota</taxon>
        <taxon>Metazoa</taxon>
        <taxon>Echinodermata</taxon>
        <taxon>Eleutherozoa</taxon>
        <taxon>Asterozoa</taxon>
        <taxon>Asteroidea</taxon>
        <taxon>Valvatacea</taxon>
        <taxon>Valvatida</taxon>
        <taxon>Acanthasteridae</taxon>
        <taxon>Acanthaster</taxon>
    </lineage>
</organism>
<evidence type="ECO:0000256" key="5">
    <source>
        <dbReference type="ARBA" id="ARBA00022723"/>
    </source>
</evidence>
<sequence>MRRSILPVVSAISLSAAGGILGSWYERSKQNATNSLTSKRTNDDLPNSRWTLFTHAEATKKDSPSQPPSQNRSGEIMKFGFPDHGQVQMHDNYVISYDRRMRNAKWVFECLTRDEVKYNDAIDRTDCQFEVDQSVHPFFQSTNEDYRGSGYDRGHLAAAANHRRSGGVMQKTFLLSNVSPQVGEGFNRGIWNNLEKYVRSLTKLYSKVYVCTGPLYLAHQETNRRRYVKYEVIGTNSVAVPTHFFKVVLGETKDQIYDLRAFIIPNTAMSDDTPLEKFLVPIDAIERAAGILVFERLPRNQLRSVNAPL</sequence>
<comment type="cofactor">
    <cofactor evidence="1 14">
        <name>Mg(2+)</name>
        <dbReference type="ChEBI" id="CHEBI:18420"/>
    </cofactor>
</comment>
<dbReference type="InterPro" id="IPR044925">
    <property type="entry name" value="His-Me_finger_sf"/>
</dbReference>
<proteinExistence type="inferred from homology"/>
<dbReference type="Pfam" id="PF01223">
    <property type="entry name" value="Endonuclease_NS"/>
    <property type="match status" value="1"/>
</dbReference>
<dbReference type="PANTHER" id="PTHR13966">
    <property type="entry name" value="ENDONUCLEASE RELATED"/>
    <property type="match status" value="1"/>
</dbReference>
<evidence type="ECO:0000256" key="7">
    <source>
        <dbReference type="ARBA" id="ARBA00022801"/>
    </source>
</evidence>
<feature type="active site" description="Proton acceptor" evidence="12">
    <location>
        <position position="155"/>
    </location>
</feature>
<gene>
    <name evidence="19 20" type="primary">LOC110978347</name>
</gene>
<dbReference type="GO" id="GO:0046872">
    <property type="term" value="F:metal ion binding"/>
    <property type="evidence" value="ECO:0007669"/>
    <property type="project" value="UniProtKB-KW"/>
</dbReference>
<keyword evidence="9" id="KW-0809">Transit peptide</keyword>
<dbReference type="PANTHER" id="PTHR13966:SF5">
    <property type="entry name" value="ENDONUCLEASE G, MITOCHONDRIAL"/>
    <property type="match status" value="1"/>
</dbReference>
<accession>A0A8B7Y6Y5</accession>
<evidence type="ECO:0000256" key="6">
    <source>
        <dbReference type="ARBA" id="ARBA00022759"/>
    </source>
</evidence>
<dbReference type="OMA" id="YVMPNQV"/>
<protein>
    <recommendedName>
        <fullName evidence="14">Endonuclease</fullName>
        <ecNumber evidence="14">3.1.30.-</ecNumber>
    </recommendedName>
</protein>
<evidence type="ECO:0000259" key="17">
    <source>
        <dbReference type="SMART" id="SM00892"/>
    </source>
</evidence>
<dbReference type="SMART" id="SM00892">
    <property type="entry name" value="Endonuclease_NS"/>
    <property type="match status" value="1"/>
</dbReference>
<keyword evidence="18" id="KW-1185">Reference proteome</keyword>
<evidence type="ECO:0000256" key="12">
    <source>
        <dbReference type="PIRSR" id="PIRSR640255-1"/>
    </source>
</evidence>
<evidence type="ECO:0000256" key="1">
    <source>
        <dbReference type="ARBA" id="ARBA00001946"/>
    </source>
</evidence>
<feature type="binding site" evidence="13">
    <location>
        <position position="187"/>
    </location>
    <ligand>
        <name>Mg(2+)</name>
        <dbReference type="ChEBI" id="CHEBI:18420"/>
        <note>catalytic</note>
    </ligand>
</feature>
<evidence type="ECO:0000256" key="2">
    <source>
        <dbReference type="ARBA" id="ARBA00004173"/>
    </source>
</evidence>
<keyword evidence="10" id="KW-0496">Mitochondrion</keyword>
<evidence type="ECO:0000256" key="4">
    <source>
        <dbReference type="ARBA" id="ARBA00022722"/>
    </source>
</evidence>
<dbReference type="SUPFAM" id="SSF54060">
    <property type="entry name" value="His-Me finger endonucleases"/>
    <property type="match status" value="1"/>
</dbReference>
<dbReference type="OrthoDB" id="5418055at2759"/>
<dbReference type="FunFam" id="3.40.570.10:FF:000002">
    <property type="entry name" value="Endonuclease G, mitochondrial"/>
    <property type="match status" value="1"/>
</dbReference>
<keyword evidence="11" id="KW-1015">Disulfide bond</keyword>
<evidence type="ECO:0000313" key="19">
    <source>
        <dbReference type="RefSeq" id="XP_022088974.1"/>
    </source>
</evidence>
<comment type="subcellular location">
    <subcellularLocation>
        <location evidence="2">Mitochondrion</location>
    </subcellularLocation>
</comment>